<dbReference type="EMBL" id="KB301969">
    <property type="protein sequence ID" value="ELU04915.1"/>
    <property type="molecule type" value="Genomic_DNA"/>
</dbReference>
<dbReference type="EMBL" id="AMQN01008016">
    <property type="status" value="NOT_ANNOTATED_CDS"/>
    <property type="molecule type" value="Genomic_DNA"/>
</dbReference>
<evidence type="ECO:0000313" key="2">
    <source>
        <dbReference type="EMBL" id="ELU04915.1"/>
    </source>
</evidence>
<sequence length="139" mass="16051">MSTFTRRETADHKEVGFSGIKEKTRNKEKERDPIKVISNHPHFSFCWRNQPCNRNRKLRGLTLQGKGDPFELQGDILPSILQYAYYRTRILSKGPLCLSVFTLSVCDLDIKKFRLLPADELSEVFHSESSTIALKVCMM</sequence>
<protein>
    <submittedName>
        <fullName evidence="2 3">Uncharacterized protein</fullName>
    </submittedName>
</protein>
<proteinExistence type="predicted"/>
<reference evidence="3" key="3">
    <citation type="submission" date="2015-06" db="UniProtKB">
        <authorList>
            <consortium name="EnsemblMetazoa"/>
        </authorList>
    </citation>
    <scope>IDENTIFICATION</scope>
</reference>
<evidence type="ECO:0000313" key="4">
    <source>
        <dbReference type="Proteomes" id="UP000014760"/>
    </source>
</evidence>
<dbReference type="AlphaFoldDB" id="R7UFB9"/>
<accession>R7UFB9</accession>
<organism evidence="2">
    <name type="scientific">Capitella teleta</name>
    <name type="common">Polychaete worm</name>
    <dbReference type="NCBI Taxonomy" id="283909"/>
    <lineage>
        <taxon>Eukaryota</taxon>
        <taxon>Metazoa</taxon>
        <taxon>Spiralia</taxon>
        <taxon>Lophotrochozoa</taxon>
        <taxon>Annelida</taxon>
        <taxon>Polychaeta</taxon>
        <taxon>Sedentaria</taxon>
        <taxon>Scolecida</taxon>
        <taxon>Capitellidae</taxon>
        <taxon>Capitella</taxon>
    </lineage>
</organism>
<dbReference type="Proteomes" id="UP000014760">
    <property type="component" value="Unassembled WGS sequence"/>
</dbReference>
<gene>
    <name evidence="2" type="ORF">CAPTEDRAFT_188082</name>
</gene>
<evidence type="ECO:0000256" key="1">
    <source>
        <dbReference type="SAM" id="MobiDB-lite"/>
    </source>
</evidence>
<reference evidence="4" key="1">
    <citation type="submission" date="2012-12" db="EMBL/GenBank/DDBJ databases">
        <authorList>
            <person name="Hellsten U."/>
            <person name="Grimwood J."/>
            <person name="Chapman J.A."/>
            <person name="Shapiro H."/>
            <person name="Aerts A."/>
            <person name="Otillar R.P."/>
            <person name="Terry A.Y."/>
            <person name="Boore J.L."/>
            <person name="Simakov O."/>
            <person name="Marletaz F."/>
            <person name="Cho S.-J."/>
            <person name="Edsinger-Gonzales E."/>
            <person name="Havlak P."/>
            <person name="Kuo D.-H."/>
            <person name="Larsson T."/>
            <person name="Lv J."/>
            <person name="Arendt D."/>
            <person name="Savage R."/>
            <person name="Osoegawa K."/>
            <person name="de Jong P."/>
            <person name="Lindberg D.R."/>
            <person name="Seaver E.C."/>
            <person name="Weisblat D.A."/>
            <person name="Putnam N.H."/>
            <person name="Grigoriev I.V."/>
            <person name="Rokhsar D.S."/>
        </authorList>
    </citation>
    <scope>NUCLEOTIDE SEQUENCE</scope>
    <source>
        <strain evidence="4">I ESC-2004</strain>
    </source>
</reference>
<feature type="region of interest" description="Disordered" evidence="1">
    <location>
        <begin position="1"/>
        <end position="31"/>
    </location>
</feature>
<reference evidence="2 4" key="2">
    <citation type="journal article" date="2013" name="Nature">
        <title>Insights into bilaterian evolution from three spiralian genomes.</title>
        <authorList>
            <person name="Simakov O."/>
            <person name="Marletaz F."/>
            <person name="Cho S.J."/>
            <person name="Edsinger-Gonzales E."/>
            <person name="Havlak P."/>
            <person name="Hellsten U."/>
            <person name="Kuo D.H."/>
            <person name="Larsson T."/>
            <person name="Lv J."/>
            <person name="Arendt D."/>
            <person name="Savage R."/>
            <person name="Osoegawa K."/>
            <person name="de Jong P."/>
            <person name="Grimwood J."/>
            <person name="Chapman J.A."/>
            <person name="Shapiro H."/>
            <person name="Aerts A."/>
            <person name="Otillar R.P."/>
            <person name="Terry A.Y."/>
            <person name="Boore J.L."/>
            <person name="Grigoriev I.V."/>
            <person name="Lindberg D.R."/>
            <person name="Seaver E.C."/>
            <person name="Weisblat D.A."/>
            <person name="Putnam N.H."/>
            <person name="Rokhsar D.S."/>
        </authorList>
    </citation>
    <scope>NUCLEOTIDE SEQUENCE</scope>
    <source>
        <strain evidence="2 4">I ESC-2004</strain>
    </source>
</reference>
<keyword evidence="4" id="KW-1185">Reference proteome</keyword>
<evidence type="ECO:0000313" key="3">
    <source>
        <dbReference type="EnsemblMetazoa" id="CapteP188082"/>
    </source>
</evidence>
<dbReference type="HOGENOM" id="CLU_1847030_0_0_1"/>
<dbReference type="EnsemblMetazoa" id="CapteT188082">
    <property type="protein sequence ID" value="CapteP188082"/>
    <property type="gene ID" value="CapteG188082"/>
</dbReference>
<name>R7UFB9_CAPTE</name>